<dbReference type="InterPro" id="IPR003593">
    <property type="entry name" value="AAA+_ATPase"/>
</dbReference>
<evidence type="ECO:0000256" key="2">
    <source>
        <dbReference type="ARBA" id="ARBA00022741"/>
    </source>
</evidence>
<evidence type="ECO:0000313" key="6">
    <source>
        <dbReference type="EMBL" id="AIF13619.1"/>
    </source>
</evidence>
<proteinExistence type="inferred from homology"/>
<dbReference type="Pfam" id="PF03029">
    <property type="entry name" value="ATP_bind_1"/>
    <property type="match status" value="1"/>
</dbReference>
<reference evidence="6" key="1">
    <citation type="journal article" date="2014" name="Genome Biol. Evol.">
        <title>Pangenome evidence for extensive interdomain horizontal transfer affecting lineage core and shell genes in uncultured planktonic thaumarchaeota and euryarchaeota.</title>
        <authorList>
            <person name="Deschamps P."/>
            <person name="Zivanovic Y."/>
            <person name="Moreira D."/>
            <person name="Rodriguez-Valera F."/>
            <person name="Lopez-Garcia P."/>
        </authorList>
    </citation>
    <scope>NUCLEOTIDE SEQUENCE</scope>
</reference>
<organism evidence="6">
    <name type="scientific">uncultured marine group II/III euryarchaeote KM3_63_C06</name>
    <dbReference type="NCBI Taxonomy" id="1456475"/>
    <lineage>
        <taxon>Archaea</taxon>
        <taxon>Methanobacteriati</taxon>
        <taxon>Methanobacteriota</taxon>
        <taxon>environmental samples</taxon>
    </lineage>
</organism>
<dbReference type="EMBL" id="KF900978">
    <property type="protein sequence ID" value="AIF13619.1"/>
    <property type="molecule type" value="Genomic_DNA"/>
</dbReference>
<dbReference type="GO" id="GO:0005525">
    <property type="term" value="F:GTP binding"/>
    <property type="evidence" value="ECO:0007669"/>
    <property type="project" value="UniProtKB-KW"/>
</dbReference>
<evidence type="ECO:0000256" key="4">
    <source>
        <dbReference type="ARBA" id="ARBA00023134"/>
    </source>
</evidence>
<evidence type="ECO:0000256" key="1">
    <source>
        <dbReference type="ARBA" id="ARBA00005290"/>
    </source>
</evidence>
<sequence>MVEVLSPLGESVSSQDSTTPPVLFVVGTAGAGKSSLVTAFQRWARFLEVDVLAINLDPGAEKVDYDTEFDVRELVSLSDVMIEYELGPNGAQILAADLVASRADEVFDEIEGLSCDMLIVDTPGQVELFAFREASNHLVSVIGQGRACLIFLFDPMLSQTPSGFVSQMLLSSIVHFRLGLPTANFLSKSDLLEPEALERVLDWGENLDILEAALYEESAQQALDPHSGSQRAEFAIGQLRMMQQDSIQAGLTPLSSEHEDGMADVLTFAQSIFGGMADSRDGYAGDIEHERG</sequence>
<comment type="similarity">
    <text evidence="1">Belongs to the GPN-loop GTPase family.</text>
</comment>
<keyword evidence="4" id="KW-0342">GTP-binding</keyword>
<evidence type="ECO:0000256" key="3">
    <source>
        <dbReference type="ARBA" id="ARBA00022801"/>
    </source>
</evidence>
<dbReference type="GO" id="GO:0003924">
    <property type="term" value="F:GTPase activity"/>
    <property type="evidence" value="ECO:0007669"/>
    <property type="project" value="TreeGrafter"/>
</dbReference>
<dbReference type="SUPFAM" id="SSF52540">
    <property type="entry name" value="P-loop containing nucleoside triphosphate hydrolases"/>
    <property type="match status" value="1"/>
</dbReference>
<dbReference type="AlphaFoldDB" id="A0A075HCH7"/>
<dbReference type="InterPro" id="IPR027417">
    <property type="entry name" value="P-loop_NTPase"/>
</dbReference>
<protein>
    <submittedName>
        <fullName evidence="6">GTPase SAR1 and related small G proteins</fullName>
    </submittedName>
</protein>
<dbReference type="InterPro" id="IPR004130">
    <property type="entry name" value="Gpn"/>
</dbReference>
<dbReference type="SMART" id="SM00382">
    <property type="entry name" value="AAA"/>
    <property type="match status" value="1"/>
</dbReference>
<evidence type="ECO:0000259" key="5">
    <source>
        <dbReference type="SMART" id="SM00382"/>
    </source>
</evidence>
<feature type="domain" description="AAA+ ATPase" evidence="5">
    <location>
        <begin position="19"/>
        <end position="172"/>
    </location>
</feature>
<dbReference type="Gene3D" id="3.40.50.300">
    <property type="entry name" value="P-loop containing nucleotide triphosphate hydrolases"/>
    <property type="match status" value="1"/>
</dbReference>
<name>A0A075HCH7_9EURY</name>
<accession>A0A075HCH7</accession>
<dbReference type="PANTHER" id="PTHR21231:SF8">
    <property type="entry name" value="GPN-LOOP GTPASE 1"/>
    <property type="match status" value="1"/>
</dbReference>
<keyword evidence="3" id="KW-0378">Hydrolase</keyword>
<dbReference type="PANTHER" id="PTHR21231">
    <property type="entry name" value="XPA-BINDING PROTEIN 1-RELATED"/>
    <property type="match status" value="1"/>
</dbReference>
<keyword evidence="2" id="KW-0547">Nucleotide-binding</keyword>